<protein>
    <submittedName>
        <fullName evidence="2">Uncharacterized protein</fullName>
    </submittedName>
</protein>
<dbReference type="Proteomes" id="UP001604336">
    <property type="component" value="Unassembled WGS sequence"/>
</dbReference>
<evidence type="ECO:0000256" key="1">
    <source>
        <dbReference type="SAM" id="MobiDB-lite"/>
    </source>
</evidence>
<organism evidence="2 3">
    <name type="scientific">Abeliophyllum distichum</name>
    <dbReference type="NCBI Taxonomy" id="126358"/>
    <lineage>
        <taxon>Eukaryota</taxon>
        <taxon>Viridiplantae</taxon>
        <taxon>Streptophyta</taxon>
        <taxon>Embryophyta</taxon>
        <taxon>Tracheophyta</taxon>
        <taxon>Spermatophyta</taxon>
        <taxon>Magnoliopsida</taxon>
        <taxon>eudicotyledons</taxon>
        <taxon>Gunneridae</taxon>
        <taxon>Pentapetalae</taxon>
        <taxon>asterids</taxon>
        <taxon>lamiids</taxon>
        <taxon>Lamiales</taxon>
        <taxon>Oleaceae</taxon>
        <taxon>Forsythieae</taxon>
        <taxon>Abeliophyllum</taxon>
    </lineage>
</organism>
<feature type="region of interest" description="Disordered" evidence="1">
    <location>
        <begin position="138"/>
        <end position="169"/>
    </location>
</feature>
<reference evidence="3" key="1">
    <citation type="submission" date="2024-07" db="EMBL/GenBank/DDBJ databases">
        <title>Two chromosome-level genome assemblies of Korean endemic species Abeliophyllum distichum and Forsythia ovata (Oleaceae).</title>
        <authorList>
            <person name="Jang H."/>
        </authorList>
    </citation>
    <scope>NUCLEOTIDE SEQUENCE [LARGE SCALE GENOMIC DNA]</scope>
</reference>
<proteinExistence type="predicted"/>
<keyword evidence="3" id="KW-1185">Reference proteome</keyword>
<dbReference type="AlphaFoldDB" id="A0ABD1V626"/>
<dbReference type="EMBL" id="JBFOLK010000002">
    <property type="protein sequence ID" value="KAL2532782.1"/>
    <property type="molecule type" value="Genomic_DNA"/>
</dbReference>
<accession>A0ABD1V626</accession>
<gene>
    <name evidence="2" type="ORF">Adt_06133</name>
</gene>
<name>A0ABD1V626_9LAMI</name>
<evidence type="ECO:0000313" key="3">
    <source>
        <dbReference type="Proteomes" id="UP001604336"/>
    </source>
</evidence>
<evidence type="ECO:0000313" key="2">
    <source>
        <dbReference type="EMBL" id="KAL2532782.1"/>
    </source>
</evidence>
<comment type="caution">
    <text evidence="2">The sequence shown here is derived from an EMBL/GenBank/DDBJ whole genome shotgun (WGS) entry which is preliminary data.</text>
</comment>
<sequence>MTNWLINSQPSGSRNVDPITFTEEYIRGIHYLHYDALVVRAVVARNEFKRMLVDNDSSVNVIFSSDCITPKEVIRLAVTMGEEPLATHTFKEFLVVDKRNALRKVEKKEVNTTILDVEMVEASEEAKITVDVTIEEAMPSEDVDPRVTGADSQTSSVEELENFRPDPEDLTIRLQIGKTSAQNPKSP</sequence>